<dbReference type="GO" id="GO:0030907">
    <property type="term" value="C:MBF transcription complex"/>
    <property type="evidence" value="ECO:0007669"/>
    <property type="project" value="TreeGrafter"/>
</dbReference>
<keyword evidence="2 3" id="KW-0040">ANK repeat</keyword>
<dbReference type="InterPro" id="IPR002110">
    <property type="entry name" value="Ankyrin_rpt"/>
</dbReference>
<feature type="region of interest" description="Disordered" evidence="4">
    <location>
        <begin position="220"/>
        <end position="349"/>
    </location>
</feature>
<dbReference type="SMART" id="SM00248">
    <property type="entry name" value="ANK"/>
    <property type="match status" value="2"/>
</dbReference>
<dbReference type="Proteomes" id="UP001211907">
    <property type="component" value="Unassembled WGS sequence"/>
</dbReference>
<dbReference type="PROSITE" id="PS51299">
    <property type="entry name" value="HTH_APSES"/>
    <property type="match status" value="1"/>
</dbReference>
<dbReference type="PANTHER" id="PTHR43828">
    <property type="entry name" value="ASPARAGINASE"/>
    <property type="match status" value="1"/>
</dbReference>
<dbReference type="EMBL" id="JADGJH010002747">
    <property type="protein sequence ID" value="KAJ3095130.1"/>
    <property type="molecule type" value="Genomic_DNA"/>
</dbReference>
<protein>
    <submittedName>
        <fullName evidence="6">Transcriptional regulator swi6</fullName>
    </submittedName>
</protein>
<comment type="caution">
    <text evidence="6">The sequence shown here is derived from an EMBL/GenBank/DDBJ whole genome shotgun (WGS) entry which is preliminary data.</text>
</comment>
<feature type="region of interest" description="Disordered" evidence="4">
    <location>
        <begin position="1"/>
        <end position="94"/>
    </location>
</feature>
<evidence type="ECO:0000256" key="3">
    <source>
        <dbReference type="PROSITE-ProRule" id="PRU00023"/>
    </source>
</evidence>
<dbReference type="GO" id="GO:0001228">
    <property type="term" value="F:DNA-binding transcription activator activity, RNA polymerase II-specific"/>
    <property type="evidence" value="ECO:0007669"/>
    <property type="project" value="UniProtKB-ARBA"/>
</dbReference>
<evidence type="ECO:0000313" key="7">
    <source>
        <dbReference type="Proteomes" id="UP001211907"/>
    </source>
</evidence>
<name>A0AAD5SSJ5_9FUNG</name>
<dbReference type="InterPro" id="IPR003163">
    <property type="entry name" value="Tscrpt_reg_HTH_APSES-type"/>
</dbReference>
<evidence type="ECO:0000256" key="1">
    <source>
        <dbReference type="ARBA" id="ARBA00022737"/>
    </source>
</evidence>
<feature type="compositionally biased region" description="Pro residues" evidence="4">
    <location>
        <begin position="1"/>
        <end position="15"/>
    </location>
</feature>
<dbReference type="Gene3D" id="1.25.40.20">
    <property type="entry name" value="Ankyrin repeat-containing domain"/>
    <property type="match status" value="1"/>
</dbReference>
<evidence type="ECO:0000313" key="6">
    <source>
        <dbReference type="EMBL" id="KAJ3095130.1"/>
    </source>
</evidence>
<sequence>MTTPPPPPPLFPPPSDETTYMTRDVADATETETESESRHEAGGERGGNEGDDDSDASSIDNSDNSDADADADSDNAGSGAPLPHVAPPVTARSASRQVYTAKYSDIPVYEMAVRGVKVMRRISDDWLNATHILKVVGYLKPRRTKILDLEVMQGVHEKVQGGYGGYQGTWVPKNDGIILARRHQVEDILRPIFEFEPKNGDIALAKGDFNAHASNVAKTATATARKIPPSNLSLEPPTIRKGSAASSRATSPQPSPIQLRTRPQSHAINYTTTSGSPRASTPAAGGSVISPTHNEPSPPPAPAPPAKRPVGRPPRIPRPPGYIPPSKTTTQQLQKSGPPKPRRLSYGIVDIPNSPPGIEMRTSMEIGDAIYLFDLGRSAIQDNQEPPKTDESAINLKLSEYPESYTKTSKPFPYPPPDNSVKNMTHDQLQRHIILQIYLAKPSLEILPLLRDPNLSRLLMDGQQADEEASLLPRINPNIILDARQQTVLHWAATYAHISLINDLIARGANPSAVTIATAETPLMRASGTRAAFDGQNFDAILTSLGSASARAVDSKGRNILHRIAGTRAADIAQTYYMNCILEWIDEGGFISWVTGNASGAVPTGGATDSYKGKVKAVVAGFVNAQDADDNTPLHLAVLSRSLAVVKMLVKLGASLDLMNNAGASARDLCPEWDEGLRDALRFNLPGKRGGRAVGSGVSERKIYDYHDVNESNHDNRFDLQMQVSKSEIKLIHRSQSRLQRIYDQATDTNKRLKLARKISNSKRSQLAQQTMATSKSATVVTTEQQLSAVIQIPEITVSHQPELQQQQQHENTASPNTIIGQLSEFDTASSTTKSFIVLSQQSNPQVPTSQQLHNNAVSQENASDFSVTPTRQMAMSEILPTPPITMKQPSSFFATSSSSNDSPTQTELIIKLLRNKVDASEKRRKKVYDEIERVWETREDKDLRYMRMVADACDVVVEDVNESMEFI</sequence>
<dbReference type="GO" id="GO:0003677">
    <property type="term" value="F:DNA binding"/>
    <property type="evidence" value="ECO:0007669"/>
    <property type="project" value="InterPro"/>
</dbReference>
<evidence type="ECO:0000256" key="4">
    <source>
        <dbReference type="SAM" id="MobiDB-lite"/>
    </source>
</evidence>
<dbReference type="InterPro" id="IPR036887">
    <property type="entry name" value="HTH_APSES_sf"/>
</dbReference>
<dbReference type="Gene3D" id="3.10.260.10">
    <property type="entry name" value="Transcription regulator HTH, APSES-type DNA-binding domain"/>
    <property type="match status" value="1"/>
</dbReference>
<proteinExistence type="predicted"/>
<dbReference type="InterPro" id="IPR018004">
    <property type="entry name" value="KilA/APSES_HTH"/>
</dbReference>
<dbReference type="Pfam" id="PF00023">
    <property type="entry name" value="Ank"/>
    <property type="match status" value="2"/>
</dbReference>
<dbReference type="GO" id="GO:0033309">
    <property type="term" value="C:SBF transcription complex"/>
    <property type="evidence" value="ECO:0007669"/>
    <property type="project" value="TreeGrafter"/>
</dbReference>
<feature type="domain" description="HTH APSES-type" evidence="5">
    <location>
        <begin position="98"/>
        <end position="206"/>
    </location>
</feature>
<keyword evidence="7" id="KW-1185">Reference proteome</keyword>
<dbReference type="SUPFAM" id="SSF54616">
    <property type="entry name" value="DNA-binding domain of Mlu1-box binding protein MBP1"/>
    <property type="match status" value="1"/>
</dbReference>
<dbReference type="PROSITE" id="PS50297">
    <property type="entry name" value="ANK_REP_REGION"/>
    <property type="match status" value="2"/>
</dbReference>
<dbReference type="InterPro" id="IPR051642">
    <property type="entry name" value="SWI6-like"/>
</dbReference>
<dbReference type="SUPFAM" id="SSF48403">
    <property type="entry name" value="Ankyrin repeat"/>
    <property type="match status" value="1"/>
</dbReference>
<dbReference type="PROSITE" id="PS50088">
    <property type="entry name" value="ANK_REPEAT"/>
    <property type="match status" value="2"/>
</dbReference>
<dbReference type="SMART" id="SM01252">
    <property type="entry name" value="KilA-N"/>
    <property type="match status" value="1"/>
</dbReference>
<accession>A0AAD5SSJ5</accession>
<feature type="compositionally biased region" description="Acidic residues" evidence="4">
    <location>
        <begin position="63"/>
        <end position="73"/>
    </location>
</feature>
<evidence type="ECO:0000259" key="5">
    <source>
        <dbReference type="PROSITE" id="PS51299"/>
    </source>
</evidence>
<dbReference type="Pfam" id="PF04383">
    <property type="entry name" value="KilA-N"/>
    <property type="match status" value="1"/>
</dbReference>
<feature type="repeat" description="ANK" evidence="3">
    <location>
        <begin position="629"/>
        <end position="661"/>
    </location>
</feature>
<feature type="compositionally biased region" description="Basic and acidic residues" evidence="4">
    <location>
        <begin position="35"/>
        <end position="48"/>
    </location>
</feature>
<feature type="repeat" description="ANK" evidence="3">
    <location>
        <begin position="484"/>
        <end position="516"/>
    </location>
</feature>
<evidence type="ECO:0000256" key="2">
    <source>
        <dbReference type="ARBA" id="ARBA00023043"/>
    </source>
</evidence>
<dbReference type="InterPro" id="IPR036770">
    <property type="entry name" value="Ankyrin_rpt-contain_sf"/>
</dbReference>
<feature type="compositionally biased region" description="Polar residues" evidence="4">
    <location>
        <begin position="244"/>
        <end position="279"/>
    </location>
</feature>
<dbReference type="PANTHER" id="PTHR43828:SF3">
    <property type="entry name" value="CHROMO DOMAIN-CONTAINING PROTEIN"/>
    <property type="match status" value="1"/>
</dbReference>
<organism evidence="6 7">
    <name type="scientific">Physocladia obscura</name>
    <dbReference type="NCBI Taxonomy" id="109957"/>
    <lineage>
        <taxon>Eukaryota</taxon>
        <taxon>Fungi</taxon>
        <taxon>Fungi incertae sedis</taxon>
        <taxon>Chytridiomycota</taxon>
        <taxon>Chytridiomycota incertae sedis</taxon>
        <taxon>Chytridiomycetes</taxon>
        <taxon>Chytridiales</taxon>
        <taxon>Chytriomycetaceae</taxon>
        <taxon>Physocladia</taxon>
    </lineage>
</organism>
<feature type="compositionally biased region" description="Pro residues" evidence="4">
    <location>
        <begin position="296"/>
        <end position="323"/>
    </location>
</feature>
<keyword evidence="1" id="KW-0677">Repeat</keyword>
<reference evidence="6" key="1">
    <citation type="submission" date="2020-05" db="EMBL/GenBank/DDBJ databases">
        <title>Phylogenomic resolution of chytrid fungi.</title>
        <authorList>
            <person name="Stajich J.E."/>
            <person name="Amses K."/>
            <person name="Simmons R."/>
            <person name="Seto K."/>
            <person name="Myers J."/>
            <person name="Bonds A."/>
            <person name="Quandt C.A."/>
            <person name="Barry K."/>
            <person name="Liu P."/>
            <person name="Grigoriev I."/>
            <person name="Longcore J.E."/>
            <person name="James T.Y."/>
        </authorList>
    </citation>
    <scope>NUCLEOTIDE SEQUENCE</scope>
    <source>
        <strain evidence="6">JEL0513</strain>
    </source>
</reference>
<feature type="compositionally biased region" description="Polar residues" evidence="4">
    <location>
        <begin position="326"/>
        <end position="335"/>
    </location>
</feature>
<gene>
    <name evidence="6" type="primary">SWI6_3</name>
    <name evidence="6" type="ORF">HK100_005911</name>
</gene>
<dbReference type="AlphaFoldDB" id="A0AAD5SSJ5"/>